<evidence type="ECO:0000256" key="5">
    <source>
        <dbReference type="ARBA" id="ARBA00022737"/>
    </source>
</evidence>
<dbReference type="GO" id="GO:0030286">
    <property type="term" value="C:dynein complex"/>
    <property type="evidence" value="ECO:0007669"/>
    <property type="project" value="UniProtKB-KW"/>
</dbReference>
<dbReference type="InterPro" id="IPR035706">
    <property type="entry name" value="AAA_9"/>
</dbReference>
<dbReference type="InterPro" id="IPR024317">
    <property type="entry name" value="Dynein_heavy_chain_D4_dom"/>
</dbReference>
<keyword evidence="4" id="KW-0493">Microtubule</keyword>
<evidence type="ECO:0000256" key="1">
    <source>
        <dbReference type="ARBA" id="ARBA00004430"/>
    </source>
</evidence>
<keyword evidence="5" id="KW-0677">Repeat</keyword>
<dbReference type="Gene3D" id="3.40.50.300">
    <property type="entry name" value="P-loop containing nucleotide triphosphate hydrolases"/>
    <property type="match status" value="2"/>
</dbReference>
<dbReference type="GO" id="GO:0005930">
    <property type="term" value="C:axoneme"/>
    <property type="evidence" value="ECO:0007669"/>
    <property type="project" value="UniProtKB-SubCell"/>
</dbReference>
<dbReference type="GO" id="GO:0007018">
    <property type="term" value="P:microtubule-based movement"/>
    <property type="evidence" value="ECO:0007669"/>
    <property type="project" value="InterPro"/>
</dbReference>
<keyword evidence="10" id="KW-0969">Cilium</keyword>
<keyword evidence="11" id="KW-0505">Motor protein</keyword>
<evidence type="ECO:0000256" key="6">
    <source>
        <dbReference type="ARBA" id="ARBA00022741"/>
    </source>
</evidence>
<dbReference type="PANTHER" id="PTHR45703:SF4">
    <property type="entry name" value="DYNEIN AXONEMAL HEAVY CHAIN 17"/>
    <property type="match status" value="1"/>
</dbReference>
<dbReference type="GO" id="GO:0051959">
    <property type="term" value="F:dynein light intermediate chain binding"/>
    <property type="evidence" value="ECO:0007669"/>
    <property type="project" value="InterPro"/>
</dbReference>
<feature type="region of interest" description="Disordered" evidence="15">
    <location>
        <begin position="797"/>
        <end position="834"/>
    </location>
</feature>
<dbReference type="InterPro" id="IPR026983">
    <property type="entry name" value="DHC"/>
</dbReference>
<dbReference type="InterPro" id="IPR024743">
    <property type="entry name" value="Dynein_HC_stalk"/>
</dbReference>
<evidence type="ECO:0000256" key="4">
    <source>
        <dbReference type="ARBA" id="ARBA00022701"/>
    </source>
</evidence>
<protein>
    <submittedName>
        <fullName evidence="20">Dynein heavy chain 9, axonemal-like</fullName>
    </submittedName>
</protein>
<evidence type="ECO:0000313" key="19">
    <source>
        <dbReference type="Proteomes" id="UP000245340"/>
    </source>
</evidence>
<evidence type="ECO:0000256" key="9">
    <source>
        <dbReference type="ARBA" id="ARBA00023054"/>
    </source>
</evidence>
<evidence type="ECO:0000259" key="16">
    <source>
        <dbReference type="Pfam" id="PF12777"/>
    </source>
</evidence>
<dbReference type="AlphaFoldDB" id="A0A9B0M0L5"/>
<feature type="coiled-coil region" evidence="14">
    <location>
        <begin position="428"/>
        <end position="476"/>
    </location>
</feature>
<dbReference type="RefSeq" id="XP_004417667.1">
    <property type="nucleotide sequence ID" value="XM_004417610.1"/>
</dbReference>
<evidence type="ECO:0000256" key="10">
    <source>
        <dbReference type="ARBA" id="ARBA00023069"/>
    </source>
</evidence>
<feature type="domain" description="Dynein heavy chain coiled coil stalk" evidence="16">
    <location>
        <begin position="206"/>
        <end position="549"/>
    </location>
</feature>
<keyword evidence="8" id="KW-0243">Dynein</keyword>
<keyword evidence="7" id="KW-0067">ATP-binding</keyword>
<dbReference type="FunFam" id="1.20.920.20:FF:000003">
    <property type="entry name" value="Dynein axonemal heavy chain 17"/>
    <property type="match status" value="1"/>
</dbReference>
<feature type="coiled-coil region" evidence="14">
    <location>
        <begin position="222"/>
        <end position="284"/>
    </location>
</feature>
<keyword evidence="12" id="KW-0206">Cytoskeleton</keyword>
<dbReference type="Proteomes" id="UP000245340">
    <property type="component" value="Unplaced"/>
</dbReference>
<dbReference type="Gene3D" id="6.10.140.1060">
    <property type="match status" value="1"/>
</dbReference>
<evidence type="ECO:0000256" key="12">
    <source>
        <dbReference type="ARBA" id="ARBA00023212"/>
    </source>
</evidence>
<comment type="subcellular location">
    <subcellularLocation>
        <location evidence="1">Cytoplasm</location>
        <location evidence="1">Cytoskeleton</location>
        <location evidence="1">Cilium axoneme</location>
    </subcellularLocation>
</comment>
<dbReference type="GO" id="GO:0005874">
    <property type="term" value="C:microtubule"/>
    <property type="evidence" value="ECO:0007669"/>
    <property type="project" value="UniProtKB-KW"/>
</dbReference>
<dbReference type="SUPFAM" id="SSF52540">
    <property type="entry name" value="P-loop containing nucleoside triphosphate hydrolases"/>
    <property type="match status" value="1"/>
</dbReference>
<dbReference type="Pfam" id="PF12780">
    <property type="entry name" value="AAA_8"/>
    <property type="match status" value="1"/>
</dbReference>
<evidence type="ECO:0000256" key="15">
    <source>
        <dbReference type="SAM" id="MobiDB-lite"/>
    </source>
</evidence>
<evidence type="ECO:0000256" key="11">
    <source>
        <dbReference type="ARBA" id="ARBA00023175"/>
    </source>
</evidence>
<comment type="similarity">
    <text evidence="2">Belongs to the dynein heavy chain family.</text>
</comment>
<feature type="domain" description="Dynein heavy chain AAA module D4" evidence="17">
    <location>
        <begin position="2"/>
        <end position="193"/>
    </location>
</feature>
<dbReference type="FunFam" id="3.40.50.300:FF:000049">
    <property type="entry name" value="Dynein, axonemal, heavy chain 5"/>
    <property type="match status" value="1"/>
</dbReference>
<reference evidence="20" key="1">
    <citation type="submission" date="2025-08" db="UniProtKB">
        <authorList>
            <consortium name="RefSeq"/>
        </authorList>
    </citation>
    <scope>IDENTIFICATION</scope>
</reference>
<dbReference type="GO" id="GO:0045505">
    <property type="term" value="F:dynein intermediate chain binding"/>
    <property type="evidence" value="ECO:0007669"/>
    <property type="project" value="InterPro"/>
</dbReference>
<dbReference type="GO" id="GO:0005524">
    <property type="term" value="F:ATP binding"/>
    <property type="evidence" value="ECO:0007669"/>
    <property type="project" value="UniProtKB-KW"/>
</dbReference>
<evidence type="ECO:0000256" key="8">
    <source>
        <dbReference type="ARBA" id="ARBA00023017"/>
    </source>
</evidence>
<evidence type="ECO:0000259" key="18">
    <source>
        <dbReference type="Pfam" id="PF12781"/>
    </source>
</evidence>
<evidence type="ECO:0000256" key="7">
    <source>
        <dbReference type="ARBA" id="ARBA00022840"/>
    </source>
</evidence>
<dbReference type="Pfam" id="PF12777">
    <property type="entry name" value="MT"/>
    <property type="match status" value="1"/>
</dbReference>
<evidence type="ECO:0000256" key="2">
    <source>
        <dbReference type="ARBA" id="ARBA00008887"/>
    </source>
</evidence>
<keyword evidence="9 14" id="KW-0175">Coiled coil</keyword>
<sequence length="834" mass="93379">MDLAGLCLKAGVKNLSTVFLMTDAQVADEKFLVLINDLLASGEIPDLYSDDEVENIINNVRNEVKSQGLVDNRENCWKFFVNRVRRQLKVTLCFSPVGNKLRVRSRKFPAIVNCTAIDWFHEWPRQALESVSLRFLQNTEGIEPTVKQSISKFMAFVHTSVNQMSQSYLSNERRYNYTTPKSFLEFIRLYQSLLRRNGEELKSKMERLENGLLKLHSTSAQVDGLKAKLAAQEGELRQKNDDADKLIQVVGIETDKVSREKAVADEEERRVALIMLEVKQKQKDCEEDLAKAEPALTAAQAALNTLNKTNLTELKSFGAPPPAVSNVSAAVMTLTAPGGRVPKDRSWKAAKITMAKVDGFLDSLINFDKENIPESCLKAIRPYLQDPEFRPEFVATKSYAAAGLCSWVINIVRFYEVFCDVEPKRQALSRATADLTAAQENLAAIKAKITHLNENLAKLTAKFEKATADKLKCQQEAEVTAGTISLANRLVGGLASENVRWAEAVQNFRHQESKLCGDILLTTAFVSYLGFFTKRYRQSLMDGTWRPYLSRLEVPIPVTPTLDPLRMLTDDADVAAWQNQGLPADRMSTENATILLSCERWPLMVDPQLQGSKWIKNKYGKNLQVTQIGQKGYLQTLERALEAGDMVLIENLEESVDPVLGPLLGREVIKKGRFIKIGDKECEYNPRFRLILHTKLANPHYQPELQAQATLINFTVTRDGLEDQLLAAVVSMERPDLEQLKSDLTKQQNGFKITLKTLEDNLLSRLSSASGNFLGDMALVENLETTKQTAAEVEKKKVQRGGIPESTSSHPVLGSSHLLGGAFDNSTPWKSDEH</sequence>
<evidence type="ECO:0000256" key="13">
    <source>
        <dbReference type="ARBA" id="ARBA00023273"/>
    </source>
</evidence>
<dbReference type="Gene3D" id="1.20.920.20">
    <property type="match status" value="1"/>
</dbReference>
<evidence type="ECO:0000313" key="20">
    <source>
        <dbReference type="RefSeq" id="XP_004417667.1"/>
    </source>
</evidence>
<evidence type="ECO:0000259" key="17">
    <source>
        <dbReference type="Pfam" id="PF12780"/>
    </source>
</evidence>
<keyword evidence="13" id="KW-0966">Cell projection</keyword>
<keyword evidence="3" id="KW-0963">Cytoplasm</keyword>
<feature type="domain" description="Dynein heavy chain ATP-binding dynein motor region" evidence="18">
    <location>
        <begin position="576"/>
        <end position="793"/>
    </location>
</feature>
<organism evidence="19 20">
    <name type="scientific">Odobenus rosmarus divergens</name>
    <name type="common">Pacific walrus</name>
    <dbReference type="NCBI Taxonomy" id="9708"/>
    <lineage>
        <taxon>Eukaryota</taxon>
        <taxon>Metazoa</taxon>
        <taxon>Chordata</taxon>
        <taxon>Craniata</taxon>
        <taxon>Vertebrata</taxon>
        <taxon>Euteleostomi</taxon>
        <taxon>Mammalia</taxon>
        <taxon>Eutheria</taxon>
        <taxon>Laurasiatheria</taxon>
        <taxon>Carnivora</taxon>
        <taxon>Caniformia</taxon>
        <taxon>Pinnipedia</taxon>
        <taxon>Odobenidae</taxon>
        <taxon>Odobenus</taxon>
    </lineage>
</organism>
<feature type="non-terminal residue" evidence="20">
    <location>
        <position position="1"/>
    </location>
</feature>
<evidence type="ECO:0000256" key="14">
    <source>
        <dbReference type="SAM" id="Coils"/>
    </source>
</evidence>
<dbReference type="InterPro" id="IPR027417">
    <property type="entry name" value="P-loop_NTPase"/>
</dbReference>
<name>A0A9B0M0L5_ODORO</name>
<proteinExistence type="inferred from homology"/>
<feature type="compositionally biased region" description="Polar residues" evidence="15">
    <location>
        <begin position="824"/>
        <end position="834"/>
    </location>
</feature>
<gene>
    <name evidence="20" type="primary">LOC101369611</name>
</gene>
<dbReference type="PANTHER" id="PTHR45703">
    <property type="entry name" value="DYNEIN HEAVY CHAIN"/>
    <property type="match status" value="1"/>
</dbReference>
<keyword evidence="19" id="KW-1185">Reference proteome</keyword>
<evidence type="ECO:0000256" key="3">
    <source>
        <dbReference type="ARBA" id="ARBA00022490"/>
    </source>
</evidence>
<dbReference type="Pfam" id="PF12781">
    <property type="entry name" value="AAA_9"/>
    <property type="match status" value="1"/>
</dbReference>
<accession>A0A9B0M0L5</accession>
<keyword evidence="6" id="KW-0547">Nucleotide-binding</keyword>